<protein>
    <recommendedName>
        <fullName evidence="7">Hydrophobin</fullName>
    </recommendedName>
</protein>
<comment type="similarity">
    <text evidence="2 7">Belongs to the fungal hydrophobin family.</text>
</comment>
<dbReference type="OrthoDB" id="4225815at2759"/>
<keyword evidence="4 7" id="KW-0964">Secreted</keyword>
<dbReference type="Proteomes" id="UP000518752">
    <property type="component" value="Unassembled WGS sequence"/>
</dbReference>
<keyword evidence="9" id="KW-1185">Reference proteome</keyword>
<evidence type="ECO:0000256" key="1">
    <source>
        <dbReference type="ARBA" id="ARBA00004191"/>
    </source>
</evidence>
<accession>A0A8H5M5A2</accession>
<evidence type="ECO:0000256" key="3">
    <source>
        <dbReference type="ARBA" id="ARBA00022512"/>
    </source>
</evidence>
<dbReference type="GO" id="GO:0009277">
    <property type="term" value="C:fungal-type cell wall"/>
    <property type="evidence" value="ECO:0007669"/>
    <property type="project" value="InterPro"/>
</dbReference>
<evidence type="ECO:0000256" key="5">
    <source>
        <dbReference type="ARBA" id="ARBA00023157"/>
    </source>
</evidence>
<keyword evidence="7" id="KW-0732">Signal</keyword>
<dbReference type="InterPro" id="IPR001338">
    <property type="entry name" value="Class_I_Hydrophobin"/>
</dbReference>
<evidence type="ECO:0000256" key="7">
    <source>
        <dbReference type="RuleBase" id="RU365009"/>
    </source>
</evidence>
<keyword evidence="3 7" id="KW-0134">Cell wall</keyword>
<feature type="chain" id="PRO_5034527517" description="Hydrophobin" evidence="7">
    <location>
        <begin position="19"/>
        <end position="120"/>
    </location>
</feature>
<dbReference type="GO" id="GO:0005199">
    <property type="term" value="F:structural constituent of cell wall"/>
    <property type="evidence" value="ECO:0007669"/>
    <property type="project" value="InterPro"/>
</dbReference>
<evidence type="ECO:0000256" key="4">
    <source>
        <dbReference type="ARBA" id="ARBA00022525"/>
    </source>
</evidence>
<evidence type="ECO:0000256" key="2">
    <source>
        <dbReference type="ARBA" id="ARBA00010446"/>
    </source>
</evidence>
<keyword evidence="5 7" id="KW-1015">Disulfide bond</keyword>
<dbReference type="CDD" id="cd23507">
    <property type="entry name" value="hydrophobin_I"/>
    <property type="match status" value="1"/>
</dbReference>
<comment type="subunit">
    <text evidence="6">Self-assembles to form functional amyloid fibrils called rodlets. Self-assembly into fibrillar rodlets occurs spontaneously at hydrophobic:hydrophilic interfaces and the rodlets further associate laterally to form amphipathic monolayers.</text>
</comment>
<evidence type="ECO:0000313" key="9">
    <source>
        <dbReference type="Proteomes" id="UP000518752"/>
    </source>
</evidence>
<sequence>MQFKSTFVIAALATLAAAGQGGQCEPASSCSTGPIQCCESLTTSTSAPAVAALTLIGLVLGSTAANLGLSCTSLVGGTCNVVRLSAARTTATVASSLLAVFLSSSEITSNFSYAATAGLE</sequence>
<evidence type="ECO:0000256" key="6">
    <source>
        <dbReference type="ARBA" id="ARBA00093546"/>
    </source>
</evidence>
<feature type="signal peptide" evidence="7">
    <location>
        <begin position="1"/>
        <end position="18"/>
    </location>
</feature>
<dbReference type="AlphaFoldDB" id="A0A8H5M5A2"/>
<gene>
    <name evidence="8" type="ORF">D9757_007878</name>
</gene>
<comment type="caution">
    <text evidence="8">The sequence shown here is derived from an EMBL/GenBank/DDBJ whole genome shotgun (WGS) entry which is preliminary data.</text>
</comment>
<dbReference type="Pfam" id="PF01185">
    <property type="entry name" value="Hydrophobin"/>
    <property type="match status" value="1"/>
</dbReference>
<organism evidence="8 9">
    <name type="scientific">Collybiopsis confluens</name>
    <dbReference type="NCBI Taxonomy" id="2823264"/>
    <lineage>
        <taxon>Eukaryota</taxon>
        <taxon>Fungi</taxon>
        <taxon>Dikarya</taxon>
        <taxon>Basidiomycota</taxon>
        <taxon>Agaricomycotina</taxon>
        <taxon>Agaricomycetes</taxon>
        <taxon>Agaricomycetidae</taxon>
        <taxon>Agaricales</taxon>
        <taxon>Marasmiineae</taxon>
        <taxon>Omphalotaceae</taxon>
        <taxon>Collybiopsis</taxon>
    </lineage>
</organism>
<evidence type="ECO:0000313" key="8">
    <source>
        <dbReference type="EMBL" id="KAF5381204.1"/>
    </source>
</evidence>
<comment type="subcellular location">
    <subcellularLocation>
        <location evidence="1 7">Secreted</location>
        <location evidence="1 7">Cell wall</location>
    </subcellularLocation>
</comment>
<name>A0A8H5M5A2_9AGAR</name>
<reference evidence="8 9" key="1">
    <citation type="journal article" date="2020" name="ISME J.">
        <title>Uncovering the hidden diversity of litter-decomposition mechanisms in mushroom-forming fungi.</title>
        <authorList>
            <person name="Floudas D."/>
            <person name="Bentzer J."/>
            <person name="Ahren D."/>
            <person name="Johansson T."/>
            <person name="Persson P."/>
            <person name="Tunlid A."/>
        </authorList>
    </citation>
    <scope>NUCLEOTIDE SEQUENCE [LARGE SCALE GENOMIC DNA]</scope>
    <source>
        <strain evidence="8 9">CBS 406.79</strain>
    </source>
</reference>
<dbReference type="EMBL" id="JAACJN010000059">
    <property type="protein sequence ID" value="KAF5381204.1"/>
    <property type="molecule type" value="Genomic_DNA"/>
</dbReference>
<proteinExistence type="inferred from homology"/>